<evidence type="ECO:0000313" key="2">
    <source>
        <dbReference type="Proteomes" id="UP001055460"/>
    </source>
</evidence>
<accession>A0A9Q8Y8U9</accession>
<proteinExistence type="predicted"/>
<dbReference type="AlphaFoldDB" id="A0A9Q8Y8U9"/>
<dbReference type="RefSeq" id="WP_252160534.1">
    <property type="nucleotide sequence ID" value="NZ_CP098807.1"/>
</dbReference>
<organism evidence="1 2">
    <name type="scientific">Ensifer adhaerens</name>
    <name type="common">Sinorhizobium morelense</name>
    <dbReference type="NCBI Taxonomy" id="106592"/>
    <lineage>
        <taxon>Bacteria</taxon>
        <taxon>Pseudomonadati</taxon>
        <taxon>Pseudomonadota</taxon>
        <taxon>Alphaproteobacteria</taxon>
        <taxon>Hyphomicrobiales</taxon>
        <taxon>Rhizobiaceae</taxon>
        <taxon>Sinorhizobium/Ensifer group</taxon>
        <taxon>Ensifer</taxon>
    </lineage>
</organism>
<reference evidence="1" key="1">
    <citation type="submission" date="2022-06" db="EMBL/GenBank/DDBJ databases">
        <title>Physiological and biochemical characterization and genomic elucidation of a strain of the genus Ensifer adhaerens M8 that combines arsenic oxidation and chromium reduction.</title>
        <authorList>
            <person name="Li X."/>
            <person name="Yu c."/>
        </authorList>
    </citation>
    <scope>NUCLEOTIDE SEQUENCE</scope>
    <source>
        <strain evidence="1">M8</strain>
    </source>
</reference>
<gene>
    <name evidence="1" type="ORF">NE863_07145</name>
</gene>
<evidence type="ECO:0000313" key="1">
    <source>
        <dbReference type="EMBL" id="USJ24735.1"/>
    </source>
</evidence>
<dbReference type="EMBL" id="CP098807">
    <property type="protein sequence ID" value="USJ24735.1"/>
    <property type="molecule type" value="Genomic_DNA"/>
</dbReference>
<dbReference type="Proteomes" id="UP001055460">
    <property type="component" value="Chromosome"/>
</dbReference>
<name>A0A9Q8Y8U9_ENSAD</name>
<protein>
    <submittedName>
        <fullName evidence="1">Uncharacterized protein</fullName>
    </submittedName>
</protein>
<sequence>MVRTMIGIDSTGAACIKIMKNDADNPRTTPDSDRRKFLYNSKFSVQANIADMELCNQISRPGLNDSAQYYYHPAGANSSNYQKCEGSGSGKSDWHYRNSAFPTLRYNVPLFDWKAKKGNGSNRFNQQMVAWTDSGAYYHGQGGFYEVGNARQIGWMQGFTGSVSQYGTMAYGTVAQITRFDTIDDFNKFQSRDKRLVVWNLPGNSDALDEAPPLAPNGTKTIRISSQAMKIAKPGYNVDTATVQQLAFDSTRLPVKVIAAGDIALPSGVSFYETGIALPDMIALDVHFYTGSVINYPSSPVNLDFGAEYWFDGTKIYFDATQAMRARFMLYLEDNSAPTGGSNKVLRQFTEAGVDVVQFLRPGSANPPSWADIIIDSRWPQVQILAEGYFNVAAGNDVTVDVPFDGNGMFPLVKYITAHGSGGNQTLGFTVFGSWQAMYRLPFIKRLKYIYNGQAHAGESTYCELTANNARFHTFRGNVGDYYNRDDSPGTWRTEGAYPPTGIRYYIFGIPA</sequence>